<sequence>MKSHHHNLLHSSFTSNNNSIIQPLNSNNQLTKKAMAISPQTFPTTKRPPSETSSFITPNLTNFNLLHSLLHLTHQICSLNAAPWCRFLLNKISSSTIHKTHLLGVVFDDLIRNSTTITISNSFSISTNSFDLCLEEMYIVLHRIKKLIEDCSNGSKFSVLMQIETVADNFNKLTGELSTLLDVFPIHEMNLNDDVLELIVLIRKQCSESKKNKLGEEQINLRNDVVFVLEGIKREIVPNEEKLASIFEKLEIRDSSSCRSEIENLQEEIQNRNEEQSKSEIVALIGLVRYAKCVLFGASTPSSRNETLRRNQSLEIVVPADYRCPISLELMRDPVVVATGQTYDRGSIKLWMDSGHNTCPKTGQTLAHTDLIPNHALRNMIALWCKEQRIPFEGETVTVKVNGCVMNKTALEATRMTATFLVNKLTNGGLVSESCGIEETNAVVYELRVLAKTDSESRACIAEAGAIEILVRFLSYEVGLQHPSLQVNAVTTILNLSILEANKTRIMEIDGVLNGVAEVLRSGATWEAKANAAATVFSLTGVVAFRKRLGRKTRVVSGLVELAKCGPEGAKRDALAAILNLAADRETVARLVESGAVEMTAGIMAVMPEEAVTILEAVVKRGGLVAVAAAFVGIKKLGTVLREGSERARESAAATLVTMCRKGGSEIVAELAGIHGVERVIWELMAVGSVRGRRKAATLLRILRRWAAGLDGGETEGFTSTNTFVSTSTTVVVPTPTSLAQ</sequence>
<dbReference type="Proteomes" id="UP001177021">
    <property type="component" value="Unassembled WGS sequence"/>
</dbReference>
<evidence type="ECO:0000313" key="1">
    <source>
        <dbReference type="EMBL" id="CAJ2655495.1"/>
    </source>
</evidence>
<accession>A0ACB0KHU9</accession>
<proteinExistence type="predicted"/>
<gene>
    <name evidence="1" type="ORF">MILVUS5_LOCUS22425</name>
</gene>
<organism evidence="1 2">
    <name type="scientific">Trifolium pratense</name>
    <name type="common">Red clover</name>
    <dbReference type="NCBI Taxonomy" id="57577"/>
    <lineage>
        <taxon>Eukaryota</taxon>
        <taxon>Viridiplantae</taxon>
        <taxon>Streptophyta</taxon>
        <taxon>Embryophyta</taxon>
        <taxon>Tracheophyta</taxon>
        <taxon>Spermatophyta</taxon>
        <taxon>Magnoliopsida</taxon>
        <taxon>eudicotyledons</taxon>
        <taxon>Gunneridae</taxon>
        <taxon>Pentapetalae</taxon>
        <taxon>rosids</taxon>
        <taxon>fabids</taxon>
        <taxon>Fabales</taxon>
        <taxon>Fabaceae</taxon>
        <taxon>Papilionoideae</taxon>
        <taxon>50 kb inversion clade</taxon>
        <taxon>NPAAA clade</taxon>
        <taxon>Hologalegina</taxon>
        <taxon>IRL clade</taxon>
        <taxon>Trifolieae</taxon>
        <taxon>Trifolium</taxon>
    </lineage>
</organism>
<evidence type="ECO:0000313" key="2">
    <source>
        <dbReference type="Proteomes" id="UP001177021"/>
    </source>
</evidence>
<comment type="caution">
    <text evidence="1">The sequence shown here is derived from an EMBL/GenBank/DDBJ whole genome shotgun (WGS) entry which is preliminary data.</text>
</comment>
<reference evidence="1" key="1">
    <citation type="submission" date="2023-10" db="EMBL/GenBank/DDBJ databases">
        <authorList>
            <person name="Rodriguez Cubillos JULIANA M."/>
            <person name="De Vega J."/>
        </authorList>
    </citation>
    <scope>NUCLEOTIDE SEQUENCE</scope>
</reference>
<name>A0ACB0KHU9_TRIPR</name>
<keyword evidence="2" id="KW-1185">Reference proteome</keyword>
<dbReference type="EMBL" id="CASHSV030000206">
    <property type="protein sequence ID" value="CAJ2655495.1"/>
    <property type="molecule type" value="Genomic_DNA"/>
</dbReference>
<protein>
    <submittedName>
        <fullName evidence="1">Uncharacterized protein</fullName>
    </submittedName>
</protein>